<dbReference type="AlphaFoldDB" id="A0A918RTT0"/>
<organism evidence="1 2">
    <name type="scientific">Devosia pacifica</name>
    <dbReference type="NCBI Taxonomy" id="1335967"/>
    <lineage>
        <taxon>Bacteria</taxon>
        <taxon>Pseudomonadati</taxon>
        <taxon>Pseudomonadota</taxon>
        <taxon>Alphaproteobacteria</taxon>
        <taxon>Hyphomicrobiales</taxon>
        <taxon>Devosiaceae</taxon>
        <taxon>Devosia</taxon>
    </lineage>
</organism>
<dbReference type="EMBL" id="BMZE01000001">
    <property type="protein sequence ID" value="GHA10750.1"/>
    <property type="molecule type" value="Genomic_DNA"/>
</dbReference>
<dbReference type="GO" id="GO:0008671">
    <property type="term" value="F:2-dehydro-3-deoxygalactonokinase activity"/>
    <property type="evidence" value="ECO:0007669"/>
    <property type="project" value="InterPro"/>
</dbReference>
<dbReference type="InterPro" id="IPR042258">
    <property type="entry name" value="DGOK_N"/>
</dbReference>
<dbReference type="Gene3D" id="3.30.420.310">
    <property type="entry name" value="2-keto-3-deoxy-galactonokinase, C-terminal domain"/>
    <property type="match status" value="1"/>
</dbReference>
<evidence type="ECO:0000313" key="1">
    <source>
        <dbReference type="EMBL" id="GHA10750.1"/>
    </source>
</evidence>
<comment type="caution">
    <text evidence="1">The sequence shown here is derived from an EMBL/GenBank/DDBJ whole genome shotgun (WGS) entry which is preliminary data.</text>
</comment>
<dbReference type="InterPro" id="IPR042257">
    <property type="entry name" value="DGOK_C"/>
</dbReference>
<dbReference type="Gene3D" id="3.30.420.300">
    <property type="entry name" value="2-keto-3-deoxy-galactonokinase, substrate binding domain"/>
    <property type="match status" value="1"/>
</dbReference>
<dbReference type="GO" id="GO:0034194">
    <property type="term" value="P:D-galactonate catabolic process"/>
    <property type="evidence" value="ECO:0007669"/>
    <property type="project" value="InterPro"/>
</dbReference>
<dbReference type="Pfam" id="PF05035">
    <property type="entry name" value="DGOK"/>
    <property type="match status" value="1"/>
</dbReference>
<gene>
    <name evidence="1" type="ORF">GCM10007989_01230</name>
</gene>
<dbReference type="InterPro" id="IPR007729">
    <property type="entry name" value="DGOK"/>
</dbReference>
<proteinExistence type="predicted"/>
<reference evidence="1" key="1">
    <citation type="journal article" date="2014" name="Int. J. Syst. Evol. Microbiol.">
        <title>Complete genome sequence of Corynebacterium casei LMG S-19264T (=DSM 44701T), isolated from a smear-ripened cheese.</title>
        <authorList>
            <consortium name="US DOE Joint Genome Institute (JGI-PGF)"/>
            <person name="Walter F."/>
            <person name="Albersmeier A."/>
            <person name="Kalinowski J."/>
            <person name="Ruckert C."/>
        </authorList>
    </citation>
    <scope>NUCLEOTIDE SEQUENCE</scope>
    <source>
        <strain evidence="1">KCTC 32437</strain>
    </source>
</reference>
<sequence>MAQLADWVAVDWGTSNLRVWGLTLDGEVTFHVASPKGMGKLSASEFGPVLIDILSQNGIDAGARNEVLICGMAGARQGWLEAPYLDAPADLRGLSQGSVAPQIAGSGLSVSILPGVCQKRSGEENVMRGEETQLLGLASLISDFSGVVCMPGTHSKWALLERHKLSSFTTAMTGELHEVLGSHSILRHSLSGNPEGPERDAGFSAGLDIGLEAPELLSSHLFGVRAAALISGKEPAWCAGYLSGLLIGSEVGARSSHINAEVTIPLIGSPKLCALYAEAIHRLGGSSRIIDSAEAVLAGLLAARAH</sequence>
<dbReference type="RefSeq" id="WP_189422450.1">
    <property type="nucleotide sequence ID" value="NZ_BMZE01000001.1"/>
</dbReference>
<dbReference type="Proteomes" id="UP000646579">
    <property type="component" value="Unassembled WGS sequence"/>
</dbReference>
<name>A0A918RTT0_9HYPH</name>
<accession>A0A918RTT0</accession>
<protein>
    <submittedName>
        <fullName evidence="1">2-keto-3-deoxy-galactonokinase</fullName>
    </submittedName>
</protein>
<reference evidence="1" key="2">
    <citation type="submission" date="2020-09" db="EMBL/GenBank/DDBJ databases">
        <authorList>
            <person name="Sun Q."/>
            <person name="Kim S."/>
        </authorList>
    </citation>
    <scope>NUCLEOTIDE SEQUENCE</scope>
    <source>
        <strain evidence="1">KCTC 32437</strain>
    </source>
</reference>
<evidence type="ECO:0000313" key="2">
    <source>
        <dbReference type="Proteomes" id="UP000646579"/>
    </source>
</evidence>
<keyword evidence="2" id="KW-1185">Reference proteome</keyword>